<dbReference type="InterPro" id="IPR021550">
    <property type="entry name" value="DUF2897"/>
</dbReference>
<evidence type="ECO:0000256" key="1">
    <source>
        <dbReference type="SAM" id="MobiDB-lite"/>
    </source>
</evidence>
<reference evidence="3 4" key="2">
    <citation type="submission" date="2020-04" db="EMBL/GenBank/DDBJ databases">
        <title>Complete genome sequence of Alteromonas pelagimontana 5.12T.</title>
        <authorList>
            <person name="Sinha R.K."/>
            <person name="Krishnan K.P."/>
            <person name="Kurian J.P."/>
        </authorList>
    </citation>
    <scope>NUCLEOTIDE SEQUENCE [LARGE SCALE GENOMIC DNA]</scope>
    <source>
        <strain evidence="3 4">5.12</strain>
    </source>
</reference>
<proteinExistence type="predicted"/>
<keyword evidence="4" id="KW-1185">Reference proteome</keyword>
<dbReference type="Pfam" id="PF11446">
    <property type="entry name" value="DUF2897"/>
    <property type="match status" value="1"/>
</dbReference>
<feature type="transmembrane region" description="Helical" evidence="2">
    <location>
        <begin position="6"/>
        <end position="24"/>
    </location>
</feature>
<gene>
    <name evidence="3" type="ORF">CA267_002080</name>
</gene>
<organism evidence="3 4">
    <name type="scientific">Alteromonas pelagimontana</name>
    <dbReference type="NCBI Taxonomy" id="1858656"/>
    <lineage>
        <taxon>Bacteria</taxon>
        <taxon>Pseudomonadati</taxon>
        <taxon>Pseudomonadota</taxon>
        <taxon>Gammaproteobacteria</taxon>
        <taxon>Alteromonadales</taxon>
        <taxon>Alteromonadaceae</taxon>
        <taxon>Alteromonas/Salinimonas group</taxon>
        <taxon>Alteromonas</taxon>
    </lineage>
</organism>
<protein>
    <submittedName>
        <fullName evidence="3">DUF2897 family protein</fullName>
    </submittedName>
</protein>
<dbReference type="Proteomes" id="UP000219285">
    <property type="component" value="Chromosome"/>
</dbReference>
<evidence type="ECO:0000256" key="2">
    <source>
        <dbReference type="SAM" id="Phobius"/>
    </source>
</evidence>
<reference evidence="4" key="1">
    <citation type="submission" date="2014-12" db="EMBL/GenBank/DDBJ databases">
        <title>Complete genome sequence of a multi-drug resistant Klebsiella pneumoniae.</title>
        <authorList>
            <person name="Hua X."/>
            <person name="Chen Q."/>
            <person name="Li X."/>
            <person name="Feng Y."/>
            <person name="Ruan Z."/>
            <person name="Yu Y."/>
        </authorList>
    </citation>
    <scope>NUCLEOTIDE SEQUENCE [LARGE SCALE GENOMIC DNA]</scope>
    <source>
        <strain evidence="4">5.12</strain>
    </source>
</reference>
<dbReference type="KEGG" id="apel:CA267_002080"/>
<keyword evidence="2" id="KW-0812">Transmembrane</keyword>
<dbReference type="AlphaFoldDB" id="A0A6M4M904"/>
<keyword evidence="2" id="KW-0472">Membrane</keyword>
<name>A0A6M4M904_9ALTE</name>
<dbReference type="RefSeq" id="WP_075609009.1">
    <property type="nucleotide sequence ID" value="NZ_CP052766.1"/>
</dbReference>
<evidence type="ECO:0000313" key="4">
    <source>
        <dbReference type="Proteomes" id="UP000219285"/>
    </source>
</evidence>
<accession>A0A6M4M904</accession>
<evidence type="ECO:0000313" key="3">
    <source>
        <dbReference type="EMBL" id="QJR79671.1"/>
    </source>
</evidence>
<dbReference type="EMBL" id="CP052766">
    <property type="protein sequence ID" value="QJR79671.1"/>
    <property type="molecule type" value="Genomic_DNA"/>
</dbReference>
<sequence length="59" mass="6677">MSTLWIVLIVLLVLGVVVGNVMLLKSSARFKLPKDYVPPSKEEKAEIEKKEKDKPSSFF</sequence>
<feature type="region of interest" description="Disordered" evidence="1">
    <location>
        <begin position="40"/>
        <end position="59"/>
    </location>
</feature>
<keyword evidence="2" id="KW-1133">Transmembrane helix</keyword>